<name>A0A9P6RN52_9FUNG</name>
<dbReference type="AlphaFoldDB" id="A0A9P6RN52"/>
<gene>
    <name evidence="1" type="ORF">BGZ99_004213</name>
</gene>
<dbReference type="Proteomes" id="UP000738325">
    <property type="component" value="Unassembled WGS sequence"/>
</dbReference>
<keyword evidence="2" id="KW-1185">Reference proteome</keyword>
<evidence type="ECO:0000313" key="2">
    <source>
        <dbReference type="Proteomes" id="UP000738325"/>
    </source>
</evidence>
<comment type="caution">
    <text evidence="1">The sequence shown here is derived from an EMBL/GenBank/DDBJ whole genome shotgun (WGS) entry which is preliminary data.</text>
</comment>
<dbReference type="EMBL" id="JAAAIP010000260">
    <property type="protein sequence ID" value="KAG0320994.1"/>
    <property type="molecule type" value="Genomic_DNA"/>
</dbReference>
<organism evidence="1 2">
    <name type="scientific">Dissophora globulifera</name>
    <dbReference type="NCBI Taxonomy" id="979702"/>
    <lineage>
        <taxon>Eukaryota</taxon>
        <taxon>Fungi</taxon>
        <taxon>Fungi incertae sedis</taxon>
        <taxon>Mucoromycota</taxon>
        <taxon>Mortierellomycotina</taxon>
        <taxon>Mortierellomycetes</taxon>
        <taxon>Mortierellales</taxon>
        <taxon>Mortierellaceae</taxon>
        <taxon>Dissophora</taxon>
    </lineage>
</organism>
<protein>
    <submittedName>
        <fullName evidence="1">Uncharacterized protein</fullName>
    </submittedName>
</protein>
<reference evidence="1" key="1">
    <citation type="journal article" date="2020" name="Fungal Divers.">
        <title>Resolving the Mortierellaceae phylogeny through synthesis of multi-gene phylogenetics and phylogenomics.</title>
        <authorList>
            <person name="Vandepol N."/>
            <person name="Liber J."/>
            <person name="Desiro A."/>
            <person name="Na H."/>
            <person name="Kennedy M."/>
            <person name="Barry K."/>
            <person name="Grigoriev I.V."/>
            <person name="Miller A.N."/>
            <person name="O'Donnell K."/>
            <person name="Stajich J.E."/>
            <person name="Bonito G."/>
        </authorList>
    </citation>
    <scope>NUCLEOTIDE SEQUENCE</scope>
    <source>
        <strain evidence="1">REB-010B</strain>
    </source>
</reference>
<proteinExistence type="predicted"/>
<accession>A0A9P6RN52</accession>
<evidence type="ECO:0000313" key="1">
    <source>
        <dbReference type="EMBL" id="KAG0320994.1"/>
    </source>
</evidence>
<sequence>MVLPFDNASFLKAGQVMDIRQYPRAIKDQKLRVVMVLAFGENALPIKDQKLRVVMILAFRENARPTNQTEDDVHVLDIWLVVKIVTLSILSTPASLSTTSSGSPLEFLGGVNS</sequence>